<dbReference type="InterPro" id="IPR015421">
    <property type="entry name" value="PyrdxlP-dep_Trfase_major"/>
</dbReference>
<keyword evidence="3" id="KW-0805">Transcription regulation</keyword>
<evidence type="ECO:0000259" key="6">
    <source>
        <dbReference type="PROSITE" id="PS50949"/>
    </source>
</evidence>
<dbReference type="Gene3D" id="3.90.1150.10">
    <property type="entry name" value="Aspartate Aminotransferase, domain 1"/>
    <property type="match status" value="1"/>
</dbReference>
<dbReference type="CDD" id="cd00609">
    <property type="entry name" value="AAT_like"/>
    <property type="match status" value="1"/>
</dbReference>
<evidence type="ECO:0000313" key="8">
    <source>
        <dbReference type="Proteomes" id="UP000246661"/>
    </source>
</evidence>
<dbReference type="InterPro" id="IPR015422">
    <property type="entry name" value="PyrdxlP-dep_Trfase_small"/>
</dbReference>
<dbReference type="Gene3D" id="3.40.640.10">
    <property type="entry name" value="Type I PLP-dependent aspartate aminotransferase-like (Major domain)"/>
    <property type="match status" value="1"/>
</dbReference>
<evidence type="ECO:0000256" key="1">
    <source>
        <dbReference type="ARBA" id="ARBA00005384"/>
    </source>
</evidence>
<comment type="similarity">
    <text evidence="1">In the C-terminal section; belongs to the class-I pyridoxal-phosphate-dependent aminotransferase family.</text>
</comment>
<dbReference type="RefSeq" id="WP_110007402.1">
    <property type="nucleotide sequence ID" value="NZ_QGTX01000001.1"/>
</dbReference>
<dbReference type="GO" id="GO:0003677">
    <property type="term" value="F:DNA binding"/>
    <property type="evidence" value="ECO:0007669"/>
    <property type="project" value="UniProtKB-KW"/>
</dbReference>
<dbReference type="AlphaFoldDB" id="A0A317QJ58"/>
<dbReference type="PANTHER" id="PTHR46577:SF1">
    <property type="entry name" value="HTH-TYPE TRANSCRIPTIONAL REGULATORY PROTEIN GABR"/>
    <property type="match status" value="1"/>
</dbReference>
<dbReference type="Pfam" id="PF00155">
    <property type="entry name" value="Aminotran_1_2"/>
    <property type="match status" value="1"/>
</dbReference>
<reference evidence="8" key="1">
    <citation type="submission" date="2018-05" db="EMBL/GenBank/DDBJ databases">
        <authorList>
            <person name="Klenk H.-P."/>
            <person name="Huntemann M."/>
            <person name="Clum A."/>
            <person name="Pillay M."/>
            <person name="Palaniappan K."/>
            <person name="Varghese N."/>
            <person name="Mikhailova N."/>
            <person name="Stamatis D."/>
            <person name="Reddy T."/>
            <person name="Daum C."/>
            <person name="Shapiro N."/>
            <person name="Ivanova N."/>
            <person name="Kyrpides N."/>
            <person name="Woyke T."/>
        </authorList>
    </citation>
    <scope>NUCLEOTIDE SEQUENCE [LARGE SCALE GENOMIC DNA]</scope>
    <source>
        <strain evidence="8">DSM 45417</strain>
    </source>
</reference>
<dbReference type="PANTHER" id="PTHR46577">
    <property type="entry name" value="HTH-TYPE TRANSCRIPTIONAL REGULATORY PROTEIN GABR"/>
    <property type="match status" value="1"/>
</dbReference>
<organism evidence="7 8">
    <name type="scientific">Geodermatophilus normandii</name>
    <dbReference type="NCBI Taxonomy" id="1137989"/>
    <lineage>
        <taxon>Bacteria</taxon>
        <taxon>Bacillati</taxon>
        <taxon>Actinomycetota</taxon>
        <taxon>Actinomycetes</taxon>
        <taxon>Geodermatophilales</taxon>
        <taxon>Geodermatophilaceae</taxon>
        <taxon>Geodermatophilus</taxon>
    </lineage>
</organism>
<evidence type="ECO:0000256" key="5">
    <source>
        <dbReference type="ARBA" id="ARBA00023163"/>
    </source>
</evidence>
<dbReference type="InterPro" id="IPR036388">
    <property type="entry name" value="WH-like_DNA-bd_sf"/>
</dbReference>
<keyword evidence="8" id="KW-1185">Reference proteome</keyword>
<dbReference type="PROSITE" id="PS50949">
    <property type="entry name" value="HTH_GNTR"/>
    <property type="match status" value="1"/>
</dbReference>
<dbReference type="InterPro" id="IPR015424">
    <property type="entry name" value="PyrdxlP-dep_Trfase"/>
</dbReference>
<evidence type="ECO:0000256" key="3">
    <source>
        <dbReference type="ARBA" id="ARBA00023015"/>
    </source>
</evidence>
<dbReference type="PRINTS" id="PR00035">
    <property type="entry name" value="HTHGNTR"/>
</dbReference>
<dbReference type="SUPFAM" id="SSF53383">
    <property type="entry name" value="PLP-dependent transferases"/>
    <property type="match status" value="1"/>
</dbReference>
<dbReference type="Gene3D" id="1.10.10.10">
    <property type="entry name" value="Winged helix-like DNA-binding domain superfamily/Winged helix DNA-binding domain"/>
    <property type="match status" value="1"/>
</dbReference>
<dbReference type="GO" id="GO:0003700">
    <property type="term" value="F:DNA-binding transcription factor activity"/>
    <property type="evidence" value="ECO:0007669"/>
    <property type="project" value="InterPro"/>
</dbReference>
<feature type="domain" description="HTH gntR-type" evidence="6">
    <location>
        <begin position="25"/>
        <end position="93"/>
    </location>
</feature>
<dbReference type="InterPro" id="IPR036390">
    <property type="entry name" value="WH_DNA-bd_sf"/>
</dbReference>
<dbReference type="InterPro" id="IPR004839">
    <property type="entry name" value="Aminotransferase_I/II_large"/>
</dbReference>
<evidence type="ECO:0000256" key="4">
    <source>
        <dbReference type="ARBA" id="ARBA00023125"/>
    </source>
</evidence>
<dbReference type="InterPro" id="IPR051446">
    <property type="entry name" value="HTH_trans_reg/aminotransferase"/>
</dbReference>
<dbReference type="SMART" id="SM00345">
    <property type="entry name" value="HTH_GNTR"/>
    <property type="match status" value="1"/>
</dbReference>
<keyword evidence="5" id="KW-0804">Transcription</keyword>
<evidence type="ECO:0000256" key="2">
    <source>
        <dbReference type="ARBA" id="ARBA00022898"/>
    </source>
</evidence>
<keyword evidence="2" id="KW-0663">Pyridoxal phosphate</keyword>
<comment type="caution">
    <text evidence="7">The sequence shown here is derived from an EMBL/GenBank/DDBJ whole genome shotgun (WGS) entry which is preliminary data.</text>
</comment>
<name>A0A317QJ58_9ACTN</name>
<protein>
    <submittedName>
        <fullName evidence="7">DNA-binding transcriptional MocR family regulator</fullName>
    </submittedName>
</protein>
<evidence type="ECO:0000313" key="7">
    <source>
        <dbReference type="EMBL" id="PWW21650.1"/>
    </source>
</evidence>
<gene>
    <name evidence="7" type="ORF">JD79_00785</name>
</gene>
<sequence length="481" mass="49441">MPPQPDQSTAAELAGLVGPLGNLPGPRYAALARRVRELAALGQLPPGTRLPAERDLAAALAVSRVTVASAYRLLREEGHASTRHGAGTVVEAPAADPVWTTPSTDPTILELAHAAPEAAPQLLPAYREALDRLPAVAAGHGYAPSGLPELRAAVADRYTARGLPTDPEQVVVTAGTGDATALVLETLLQPGDRVLVEHPTYPGALAMVTAAGARCVPVAVDAGDPDALVGGASIAVRQSSPRMAFLMPDFSNPSGARLSAAGRRRLAATLWQQGVLTVVDEVTAELYLDDGPLPPYAAGLPDAATVTVGGLSKAVWGGLRVGWLRTDAALAASLGTALGRRQLSVGLLDQLAAAVLVRDLDAVLEGRRALLRERRDVLLAELTDRLPAWSAPRPRGGLSVWCRLPPGSSSAALVAAAAPLGLVLAEGRAFGTGTAFDDHLRLPFTLPAADLRTAVAGLAAVDAALRSGPAVRSPARPVTVV</sequence>
<proteinExistence type="inferred from homology"/>
<dbReference type="GO" id="GO:0030170">
    <property type="term" value="F:pyridoxal phosphate binding"/>
    <property type="evidence" value="ECO:0007669"/>
    <property type="project" value="InterPro"/>
</dbReference>
<dbReference type="Proteomes" id="UP000246661">
    <property type="component" value="Unassembled WGS sequence"/>
</dbReference>
<dbReference type="EMBL" id="QGTX01000001">
    <property type="protein sequence ID" value="PWW21650.1"/>
    <property type="molecule type" value="Genomic_DNA"/>
</dbReference>
<dbReference type="OrthoDB" id="199743at2"/>
<dbReference type="SUPFAM" id="SSF46785">
    <property type="entry name" value="Winged helix' DNA-binding domain"/>
    <property type="match status" value="1"/>
</dbReference>
<keyword evidence="4 7" id="KW-0238">DNA-binding</keyword>
<dbReference type="Pfam" id="PF00392">
    <property type="entry name" value="GntR"/>
    <property type="match status" value="1"/>
</dbReference>
<dbReference type="CDD" id="cd07377">
    <property type="entry name" value="WHTH_GntR"/>
    <property type="match status" value="1"/>
</dbReference>
<dbReference type="InterPro" id="IPR000524">
    <property type="entry name" value="Tscrpt_reg_HTH_GntR"/>
</dbReference>
<accession>A0A317QJ58</accession>